<dbReference type="NCBIfam" id="TIGR00275">
    <property type="entry name" value="aminoacetone oxidase family FAD-binding enzyme"/>
    <property type="match status" value="1"/>
</dbReference>
<dbReference type="InterPro" id="IPR036188">
    <property type="entry name" value="FAD/NAD-bd_sf"/>
</dbReference>
<comment type="caution">
    <text evidence="6">The sequence shown here is derived from an EMBL/GenBank/DDBJ whole genome shotgun (WGS) entry which is preliminary data.</text>
</comment>
<evidence type="ECO:0000256" key="3">
    <source>
        <dbReference type="ARBA" id="ARBA00022827"/>
    </source>
</evidence>
<evidence type="ECO:0000259" key="5">
    <source>
        <dbReference type="Pfam" id="PF22780"/>
    </source>
</evidence>
<evidence type="ECO:0000256" key="2">
    <source>
        <dbReference type="ARBA" id="ARBA00022630"/>
    </source>
</evidence>
<proteinExistence type="predicted"/>
<dbReference type="Gene3D" id="3.50.50.60">
    <property type="entry name" value="FAD/NAD(P)-binding domain"/>
    <property type="match status" value="1"/>
</dbReference>
<dbReference type="Pfam" id="PF03486">
    <property type="entry name" value="HI0933_like"/>
    <property type="match status" value="1"/>
</dbReference>
<dbReference type="EMBL" id="BAABRI010000013">
    <property type="protein sequence ID" value="GAA5483312.1"/>
    <property type="molecule type" value="Genomic_DNA"/>
</dbReference>
<dbReference type="SUPFAM" id="SSF51905">
    <property type="entry name" value="FAD/NAD(P)-binding domain"/>
    <property type="match status" value="1"/>
</dbReference>
<keyword evidence="7" id="KW-1185">Reference proteome</keyword>
<evidence type="ECO:0000259" key="4">
    <source>
        <dbReference type="Pfam" id="PF03486"/>
    </source>
</evidence>
<dbReference type="Gene3D" id="1.10.8.260">
    <property type="entry name" value="HI0933 insert domain-like"/>
    <property type="match status" value="1"/>
</dbReference>
<reference evidence="6 7" key="1">
    <citation type="submission" date="2024-02" db="EMBL/GenBank/DDBJ databases">
        <title>Haloferula sargassicola NBRC 104335.</title>
        <authorList>
            <person name="Ichikawa N."/>
            <person name="Katano-Makiyama Y."/>
            <person name="Hidaka K."/>
        </authorList>
    </citation>
    <scope>NUCLEOTIDE SEQUENCE [LARGE SCALE GENOMIC DNA]</scope>
    <source>
        <strain evidence="6 7">NBRC 104335</strain>
    </source>
</reference>
<dbReference type="InterPro" id="IPR022460">
    <property type="entry name" value="Flavoprotein_PP4765"/>
</dbReference>
<keyword evidence="3" id="KW-0274">FAD</keyword>
<dbReference type="InterPro" id="IPR057661">
    <property type="entry name" value="RsdA/BaiN/AoA(So)_Rossmann"/>
</dbReference>
<dbReference type="InterPro" id="IPR055178">
    <property type="entry name" value="RsdA/BaiN/AoA(So)-like_dom"/>
</dbReference>
<dbReference type="Pfam" id="PF22780">
    <property type="entry name" value="HI0933_like_1st"/>
    <property type="match status" value="1"/>
</dbReference>
<gene>
    <name evidence="6" type="primary">baiN</name>
    <name evidence="6" type="ORF">Hsar01_02542</name>
</gene>
<dbReference type="PANTHER" id="PTHR42887:SF1">
    <property type="entry name" value="BLR3961 PROTEIN"/>
    <property type="match status" value="1"/>
</dbReference>
<protein>
    <submittedName>
        <fullName evidence="6">3-dehydro-bile acid delta(4,6)-reductase</fullName>
    </submittedName>
</protein>
<organism evidence="6 7">
    <name type="scientific">Haloferula sargassicola</name>
    <dbReference type="NCBI Taxonomy" id="490096"/>
    <lineage>
        <taxon>Bacteria</taxon>
        <taxon>Pseudomonadati</taxon>
        <taxon>Verrucomicrobiota</taxon>
        <taxon>Verrucomicrobiia</taxon>
        <taxon>Verrucomicrobiales</taxon>
        <taxon>Verrucomicrobiaceae</taxon>
        <taxon>Haloferula</taxon>
    </lineage>
</organism>
<dbReference type="RefSeq" id="WP_353567424.1">
    <property type="nucleotide sequence ID" value="NZ_BAABRI010000013.1"/>
</dbReference>
<dbReference type="InterPro" id="IPR004792">
    <property type="entry name" value="BaiN-like"/>
</dbReference>
<evidence type="ECO:0000256" key="1">
    <source>
        <dbReference type="ARBA" id="ARBA00001974"/>
    </source>
</evidence>
<accession>A0ABP9UPF3</accession>
<dbReference type="InterPro" id="IPR023166">
    <property type="entry name" value="BaiN-like_dom_sf"/>
</dbReference>
<dbReference type="SUPFAM" id="SSF160996">
    <property type="entry name" value="HI0933 insert domain-like"/>
    <property type="match status" value="1"/>
</dbReference>
<dbReference type="NCBIfam" id="TIGR03862">
    <property type="entry name" value="flavo_PP4765"/>
    <property type="match status" value="1"/>
</dbReference>
<feature type="domain" description="RsdA/BaiN/AoA(So)-like insert" evidence="5">
    <location>
        <begin position="191"/>
        <end position="275"/>
    </location>
</feature>
<evidence type="ECO:0000313" key="6">
    <source>
        <dbReference type="EMBL" id="GAA5483312.1"/>
    </source>
</evidence>
<dbReference type="Gene3D" id="2.40.30.10">
    <property type="entry name" value="Translation factors"/>
    <property type="match status" value="1"/>
</dbReference>
<feature type="domain" description="RsdA/BaiN/AoA(So)-like Rossmann fold-like" evidence="4">
    <location>
        <begin position="5"/>
        <end position="384"/>
    </location>
</feature>
<sequence>MPAASIAVVGGGPAGLFAAETAARAGASVTVFDASRSVARKLLVAGYGGLNLTHGEPIGKFISRYRGPDLPSWFGEMIGEFAPDALRQWAADLGIETFEQRTGRVYPRVMKAAPLVRAWLRRLHELGVTIEVRHRLTDIAPGPTLTFHDGPALRFDAAILALGGASWPRTGSDASWISLLQKHGIRITPFQPANCGWEVDWPEDLVSEIEGRPLKNLAATAGGRTVRGELMLTRYGLEGGAIYQLGPELRALAAPVLSVDFKPETSLDVLVRKMESVPRDFLEAASVRWKLPPQTCALLRLLGPSGSALDLARTVKSYPIPLLGPRPIAEAISSAGGVAWTELDENLRLHKLPGIHLAGEMIDWEAPTGGYLIQACFATGRRAAIGAAGSDRRAGPSTPCC</sequence>
<name>A0ABP9UPF3_9BACT</name>
<comment type="cofactor">
    <cofactor evidence="1">
        <name>FAD</name>
        <dbReference type="ChEBI" id="CHEBI:57692"/>
    </cofactor>
</comment>
<keyword evidence="2" id="KW-0285">Flavoprotein</keyword>
<evidence type="ECO:0000313" key="7">
    <source>
        <dbReference type="Proteomes" id="UP001476282"/>
    </source>
</evidence>
<dbReference type="Proteomes" id="UP001476282">
    <property type="component" value="Unassembled WGS sequence"/>
</dbReference>
<dbReference type="PANTHER" id="PTHR42887">
    <property type="entry name" value="OS12G0638800 PROTEIN"/>
    <property type="match status" value="1"/>
</dbReference>